<organism evidence="2 3">
    <name type="scientific">Pseudomonas putida</name>
    <name type="common">Arthrobacter siderocapsulatus</name>
    <dbReference type="NCBI Taxonomy" id="303"/>
    <lineage>
        <taxon>Bacteria</taxon>
        <taxon>Pseudomonadati</taxon>
        <taxon>Pseudomonadota</taxon>
        <taxon>Gammaproteobacteria</taxon>
        <taxon>Pseudomonadales</taxon>
        <taxon>Pseudomonadaceae</taxon>
        <taxon>Pseudomonas</taxon>
    </lineage>
</organism>
<proteinExistence type="predicted"/>
<dbReference type="RefSeq" id="WP_064303698.1">
    <property type="nucleotide sequence ID" value="NZ_LUCV01000031.1"/>
</dbReference>
<sequence length="278" mass="29502">MHTQPRQSIAFWFASNFLPGPLAIGFLGPLQGLDFWQSVLAIIPAILLGSLVARRQPFIPCAILLLPLALVLHTVHLQILVRMAIHLLPGTPQHWLLLAVALSALLAFIGPPLLYRLLALLAPLLALVLVLLGFAAPLLLEADTAQRQPGFSWSAFTALAVAAALWQILLPALVNQGPAHYLGLSLPALGLMCLGALMASAIPAVDTVLSLRLLGERIIPGLGSATLALLALCMLGAMAVQGRALVTALAARPRKTKARVLLLAGFVMSLLLTWVPLY</sequence>
<dbReference type="EMBL" id="LUCV01000031">
    <property type="protein sequence ID" value="OAI88428.1"/>
    <property type="molecule type" value="Genomic_DNA"/>
</dbReference>
<keyword evidence="1" id="KW-1133">Transmembrane helix</keyword>
<dbReference type="AlphaFoldDB" id="A0A177SGT7"/>
<feature type="transmembrane region" description="Helical" evidence="1">
    <location>
        <begin position="260"/>
        <end position="277"/>
    </location>
</feature>
<feature type="transmembrane region" description="Helical" evidence="1">
    <location>
        <begin position="181"/>
        <end position="205"/>
    </location>
</feature>
<dbReference type="Proteomes" id="UP000077752">
    <property type="component" value="Unassembled WGS sequence"/>
</dbReference>
<accession>A0A177SGT7</accession>
<protein>
    <submittedName>
        <fullName evidence="2">Uncharacterized protein</fullName>
    </submittedName>
</protein>
<name>A0A177SGT7_PSEPU</name>
<keyword evidence="1" id="KW-0812">Transmembrane</keyword>
<keyword evidence="1" id="KW-0472">Membrane</keyword>
<feature type="transmembrane region" description="Helical" evidence="1">
    <location>
        <begin position="217"/>
        <end position="240"/>
    </location>
</feature>
<feature type="transmembrane region" description="Helical" evidence="1">
    <location>
        <begin position="117"/>
        <end position="139"/>
    </location>
</feature>
<feature type="transmembrane region" description="Helical" evidence="1">
    <location>
        <begin position="58"/>
        <end position="81"/>
    </location>
</feature>
<reference evidence="2 3" key="1">
    <citation type="submission" date="2016-03" db="EMBL/GenBank/DDBJ databases">
        <title>Draft Genome Assembly of Pseudomonas putida strain CBF10-2.</title>
        <authorList>
            <person name="Iyer R.S."/>
            <person name="Damania A."/>
        </authorList>
    </citation>
    <scope>NUCLEOTIDE SEQUENCE [LARGE SCALE GENOMIC DNA]</scope>
    <source>
        <strain evidence="2 3">CBF10-2</strain>
    </source>
</reference>
<evidence type="ECO:0000256" key="1">
    <source>
        <dbReference type="SAM" id="Phobius"/>
    </source>
</evidence>
<comment type="caution">
    <text evidence="2">The sequence shown here is derived from an EMBL/GenBank/DDBJ whole genome shotgun (WGS) entry which is preliminary data.</text>
</comment>
<feature type="transmembrane region" description="Helical" evidence="1">
    <location>
        <begin position="151"/>
        <end position="174"/>
    </location>
</feature>
<feature type="transmembrane region" description="Helical" evidence="1">
    <location>
        <begin position="35"/>
        <end position="53"/>
    </location>
</feature>
<feature type="transmembrane region" description="Helical" evidence="1">
    <location>
        <begin position="93"/>
        <end position="110"/>
    </location>
</feature>
<gene>
    <name evidence="2" type="ORF">AYO28_23380</name>
</gene>
<evidence type="ECO:0000313" key="3">
    <source>
        <dbReference type="Proteomes" id="UP000077752"/>
    </source>
</evidence>
<feature type="transmembrane region" description="Helical" evidence="1">
    <location>
        <begin position="9"/>
        <end position="29"/>
    </location>
</feature>
<evidence type="ECO:0000313" key="2">
    <source>
        <dbReference type="EMBL" id="OAI88428.1"/>
    </source>
</evidence>